<feature type="domain" description="DUF7939" evidence="4">
    <location>
        <begin position="475"/>
        <end position="560"/>
    </location>
</feature>
<name>A0ABT0PEI0_9GAMM</name>
<feature type="signal peptide" evidence="3">
    <location>
        <begin position="1"/>
        <end position="25"/>
    </location>
</feature>
<dbReference type="PANTHER" id="PTHR40940">
    <property type="entry name" value="PROTEIN BATD-RELATED"/>
    <property type="match status" value="1"/>
</dbReference>
<feature type="region of interest" description="Disordered" evidence="1">
    <location>
        <begin position="396"/>
        <end position="420"/>
    </location>
</feature>
<keyword evidence="2" id="KW-1133">Transmembrane helix</keyword>
<evidence type="ECO:0000259" key="4">
    <source>
        <dbReference type="Pfam" id="PF25607"/>
    </source>
</evidence>
<organism evidence="5 6">
    <name type="scientific">Parendozoicomonas callyspongiae</name>
    <dbReference type="NCBI Taxonomy" id="2942213"/>
    <lineage>
        <taxon>Bacteria</taxon>
        <taxon>Pseudomonadati</taxon>
        <taxon>Pseudomonadota</taxon>
        <taxon>Gammaproteobacteria</taxon>
        <taxon>Oceanospirillales</taxon>
        <taxon>Endozoicomonadaceae</taxon>
        <taxon>Parendozoicomonas</taxon>
    </lineage>
</organism>
<dbReference type="Pfam" id="PF25607">
    <property type="entry name" value="DUF7939"/>
    <property type="match status" value="1"/>
</dbReference>
<protein>
    <submittedName>
        <fullName evidence="5">BatD family protein</fullName>
    </submittedName>
</protein>
<dbReference type="Proteomes" id="UP001203338">
    <property type="component" value="Unassembled WGS sequence"/>
</dbReference>
<comment type="caution">
    <text evidence="5">The sequence shown here is derived from an EMBL/GenBank/DDBJ whole genome shotgun (WGS) entry which is preliminary data.</text>
</comment>
<keyword evidence="2" id="KW-0812">Transmembrane</keyword>
<keyword evidence="6" id="KW-1185">Reference proteome</keyword>
<evidence type="ECO:0000256" key="2">
    <source>
        <dbReference type="SAM" id="Phobius"/>
    </source>
</evidence>
<dbReference type="InterPro" id="IPR025738">
    <property type="entry name" value="BatD"/>
</dbReference>
<gene>
    <name evidence="5" type="ORF">M3P05_07460</name>
</gene>
<proteinExistence type="predicted"/>
<dbReference type="RefSeq" id="WP_249698864.1">
    <property type="nucleotide sequence ID" value="NZ_JAMFLX010000008.1"/>
</dbReference>
<dbReference type="Pfam" id="PF13584">
    <property type="entry name" value="BatD"/>
    <property type="match status" value="1"/>
</dbReference>
<dbReference type="PANTHER" id="PTHR40940:SF1">
    <property type="entry name" value="PROTEIN BATD"/>
    <property type="match status" value="1"/>
</dbReference>
<reference evidence="5 6" key="1">
    <citation type="submission" date="2022-05" db="EMBL/GenBank/DDBJ databases">
        <authorList>
            <person name="Park J.-S."/>
        </authorList>
    </citation>
    <scope>NUCLEOTIDE SEQUENCE [LARGE SCALE GENOMIC DNA]</scope>
    <source>
        <strain evidence="5 6">2012CJ34-2</strain>
    </source>
</reference>
<evidence type="ECO:0000313" key="5">
    <source>
        <dbReference type="EMBL" id="MCL6269775.1"/>
    </source>
</evidence>
<evidence type="ECO:0000256" key="1">
    <source>
        <dbReference type="SAM" id="MobiDB-lite"/>
    </source>
</evidence>
<keyword evidence="3" id="KW-0732">Signal</keyword>
<evidence type="ECO:0000313" key="6">
    <source>
        <dbReference type="Proteomes" id="UP001203338"/>
    </source>
</evidence>
<evidence type="ECO:0000256" key="3">
    <source>
        <dbReference type="SAM" id="SignalP"/>
    </source>
</evidence>
<dbReference type="InterPro" id="IPR057699">
    <property type="entry name" value="DUF7939"/>
</dbReference>
<accession>A0ABT0PEI0</accession>
<sequence>MVKPIKSIFLQLTPLLALFSSLVFADLSATIDRNVITDGEVVNYTLRSDGQTFSGSPDLSPLEKDFNILNSRQSSQIRMINGRSESWVEWDIALLPKRVGAVTIPSLKHNGDTSNPITIEVRKGSSTQGAPASSPVFMRASIGKDEVWQNQETILTLKIFVRAQFADSPNLTPPETEGAIFKILGEDQNEERIIDGIRYQIITRQYVVTPTRPGTLKIPGQVLTGSILEDDPYGNRSLLRMTRTKPFRITSPEMELKVNPVPASWPSDKPWLPAEEVTISESWSESLNELKAGDSITRTVMVMARGSNSAQIPPLPALNISGMRSYPDQPTLDDKRDVHGAFGTRSESTAIVPTRGGRFSVPAIDITWFNTKTGQVEVSRLEGQQLNIKAGSAIEQTQPAPSLPQPSFNETPATKPESVNQSEIIDKQSLIYWQIATFLLGGLWLITLFAWWRKDLAGKTQVILASSTQTRDVSENEAFQSLLKQCSTDNLPAVEMALIHWGKIHFSNPDIYQASIIIEKIRSSQLTSAWHELQRTKYQQESKNKVSTTQLLSLLKDVRKKCKTKTQDSYNYQSINP</sequence>
<feature type="chain" id="PRO_5046310760" evidence="3">
    <location>
        <begin position="26"/>
        <end position="577"/>
    </location>
</feature>
<keyword evidence="2" id="KW-0472">Membrane</keyword>
<feature type="transmembrane region" description="Helical" evidence="2">
    <location>
        <begin position="430"/>
        <end position="452"/>
    </location>
</feature>
<dbReference type="EMBL" id="JAMFLX010000008">
    <property type="protein sequence ID" value="MCL6269775.1"/>
    <property type="molecule type" value="Genomic_DNA"/>
</dbReference>